<comment type="catalytic activity">
    <reaction evidence="1">
        <text>AMP + H2O = D-ribose 5-phosphate + adenine</text>
        <dbReference type="Rhea" id="RHEA:20129"/>
        <dbReference type="ChEBI" id="CHEBI:15377"/>
        <dbReference type="ChEBI" id="CHEBI:16708"/>
        <dbReference type="ChEBI" id="CHEBI:78346"/>
        <dbReference type="ChEBI" id="CHEBI:456215"/>
        <dbReference type="EC" id="3.2.2.4"/>
    </reaction>
</comment>
<proteinExistence type="inferred from homology"/>
<dbReference type="InterPro" id="IPR005269">
    <property type="entry name" value="LOG"/>
</dbReference>
<keyword evidence="3" id="KW-0203">Cytokinin biosynthesis</keyword>
<dbReference type="InParanoid" id="C1F8C6"/>
<dbReference type="EMBL" id="CP001472">
    <property type="protein sequence ID" value="ACO31769.1"/>
    <property type="molecule type" value="Genomic_DNA"/>
</dbReference>
<keyword evidence="3" id="KW-0378">Hydrolase</keyword>
<sequence>MKKWVAVFCASAVGGHRDYLDQARVMGRVIAERGHGLVYGGATVGTMGAVADAALAAGGAVMGVIPEVLKDREIEHRGLAELHVVRSMHERKAMMADRADAFVALPGGYGTLDEFVEVLTWAQLRIHSKPCLLVNVRGYYDGLLSFLDRCVAEGFLKPENRALIQVAADADEALRIMEELWAAGAMQAHDARLDELVK</sequence>
<dbReference type="NCBIfam" id="TIGR00730">
    <property type="entry name" value="Rossman fold protein, TIGR00730 family"/>
    <property type="match status" value="1"/>
</dbReference>
<dbReference type="OrthoDB" id="9801098at2"/>
<dbReference type="EC" id="3.2.2.n1" evidence="3"/>
<name>C1F8C6_ACIC5</name>
<evidence type="ECO:0000313" key="4">
    <source>
        <dbReference type="EMBL" id="ACO31769.1"/>
    </source>
</evidence>
<organism evidence="4 5">
    <name type="scientific">Acidobacterium capsulatum (strain ATCC 51196 / DSM 11244 / BCRC 80197 / JCM 7670 / NBRC 15755 / NCIMB 13165 / 161)</name>
    <dbReference type="NCBI Taxonomy" id="240015"/>
    <lineage>
        <taxon>Bacteria</taxon>
        <taxon>Pseudomonadati</taxon>
        <taxon>Acidobacteriota</taxon>
        <taxon>Terriglobia</taxon>
        <taxon>Terriglobales</taxon>
        <taxon>Acidobacteriaceae</taxon>
        <taxon>Acidobacterium</taxon>
    </lineage>
</organism>
<dbReference type="HOGENOM" id="CLU_058336_4_2_0"/>
<dbReference type="GO" id="GO:0008714">
    <property type="term" value="F:AMP nucleosidase activity"/>
    <property type="evidence" value="ECO:0007669"/>
    <property type="project" value="UniProtKB-EC"/>
</dbReference>
<dbReference type="Pfam" id="PF03641">
    <property type="entry name" value="Lysine_decarbox"/>
    <property type="match status" value="1"/>
</dbReference>
<evidence type="ECO:0000256" key="1">
    <source>
        <dbReference type="ARBA" id="ARBA00000274"/>
    </source>
</evidence>
<gene>
    <name evidence="4" type="ordered locus">ACP_1937</name>
</gene>
<protein>
    <recommendedName>
        <fullName evidence="3">Cytokinin riboside 5'-monophosphate phosphoribohydrolase</fullName>
        <ecNumber evidence="3">3.2.2.n1</ecNumber>
    </recommendedName>
</protein>
<dbReference type="PANTHER" id="PTHR31223">
    <property type="entry name" value="LOG FAMILY PROTEIN YJL055W"/>
    <property type="match status" value="1"/>
</dbReference>
<accession>C1F8C6</accession>
<dbReference type="PANTHER" id="PTHR31223:SF70">
    <property type="entry name" value="LOG FAMILY PROTEIN YJL055W"/>
    <property type="match status" value="1"/>
</dbReference>
<evidence type="ECO:0000256" key="3">
    <source>
        <dbReference type="RuleBase" id="RU363015"/>
    </source>
</evidence>
<dbReference type="GO" id="GO:0009691">
    <property type="term" value="P:cytokinin biosynthetic process"/>
    <property type="evidence" value="ECO:0007669"/>
    <property type="project" value="UniProtKB-UniRule"/>
</dbReference>
<dbReference type="RefSeq" id="WP_015897048.1">
    <property type="nucleotide sequence ID" value="NC_012483.1"/>
</dbReference>
<dbReference type="KEGG" id="aca:ACP_1937"/>
<keyword evidence="5" id="KW-1185">Reference proteome</keyword>
<dbReference type="GO" id="GO:0005829">
    <property type="term" value="C:cytosol"/>
    <property type="evidence" value="ECO:0007669"/>
    <property type="project" value="TreeGrafter"/>
</dbReference>
<reference evidence="4 5" key="1">
    <citation type="journal article" date="2009" name="Appl. Environ. Microbiol.">
        <title>Three genomes from the phylum Acidobacteria provide insight into the lifestyles of these microorganisms in soils.</title>
        <authorList>
            <person name="Ward N.L."/>
            <person name="Challacombe J.F."/>
            <person name="Janssen P.H."/>
            <person name="Henrissat B."/>
            <person name="Coutinho P.M."/>
            <person name="Wu M."/>
            <person name="Xie G."/>
            <person name="Haft D.H."/>
            <person name="Sait M."/>
            <person name="Badger J."/>
            <person name="Barabote R.D."/>
            <person name="Bradley B."/>
            <person name="Brettin T.S."/>
            <person name="Brinkac L.M."/>
            <person name="Bruce D."/>
            <person name="Creasy T."/>
            <person name="Daugherty S.C."/>
            <person name="Davidsen T.M."/>
            <person name="DeBoy R.T."/>
            <person name="Detter J.C."/>
            <person name="Dodson R.J."/>
            <person name="Durkin A.S."/>
            <person name="Ganapathy A."/>
            <person name="Gwinn-Giglio M."/>
            <person name="Han C.S."/>
            <person name="Khouri H."/>
            <person name="Kiss H."/>
            <person name="Kothari S.P."/>
            <person name="Madupu R."/>
            <person name="Nelson K.E."/>
            <person name="Nelson W.C."/>
            <person name="Paulsen I."/>
            <person name="Penn K."/>
            <person name="Ren Q."/>
            <person name="Rosovitz M.J."/>
            <person name="Selengut J.D."/>
            <person name="Shrivastava S."/>
            <person name="Sullivan S.A."/>
            <person name="Tapia R."/>
            <person name="Thompson L.S."/>
            <person name="Watkins K.L."/>
            <person name="Yang Q."/>
            <person name="Yu C."/>
            <person name="Zafar N."/>
            <person name="Zhou L."/>
            <person name="Kuske C.R."/>
        </authorList>
    </citation>
    <scope>NUCLEOTIDE SEQUENCE [LARGE SCALE GENOMIC DNA]</scope>
    <source>
        <strain evidence="5">ATCC 51196 / DSM 11244 / BCRC 80197 / JCM 7670 / NBRC 15755 / NCIMB 13165 / 161</strain>
    </source>
</reference>
<evidence type="ECO:0000313" key="5">
    <source>
        <dbReference type="Proteomes" id="UP000002207"/>
    </source>
</evidence>
<comment type="similarity">
    <text evidence="2 3">Belongs to the LOG family.</text>
</comment>
<dbReference type="Gene3D" id="3.40.50.450">
    <property type="match status" value="1"/>
</dbReference>
<dbReference type="InterPro" id="IPR031100">
    <property type="entry name" value="LOG_fam"/>
</dbReference>
<dbReference type="STRING" id="240015.ACP_1937"/>
<dbReference type="AlphaFoldDB" id="C1F8C6"/>
<dbReference type="SUPFAM" id="SSF102405">
    <property type="entry name" value="MCP/YpsA-like"/>
    <property type="match status" value="1"/>
</dbReference>
<evidence type="ECO:0000256" key="2">
    <source>
        <dbReference type="ARBA" id="ARBA00006763"/>
    </source>
</evidence>
<dbReference type="Proteomes" id="UP000002207">
    <property type="component" value="Chromosome"/>
</dbReference>
<dbReference type="eggNOG" id="COG1611">
    <property type="taxonomic scope" value="Bacteria"/>
</dbReference>